<organism evidence="1 2">
    <name type="scientific">Lonchura striata</name>
    <name type="common">white-rumped munia</name>
    <dbReference type="NCBI Taxonomy" id="40157"/>
    <lineage>
        <taxon>Eukaryota</taxon>
        <taxon>Metazoa</taxon>
        <taxon>Chordata</taxon>
        <taxon>Craniata</taxon>
        <taxon>Vertebrata</taxon>
        <taxon>Euteleostomi</taxon>
        <taxon>Archelosauria</taxon>
        <taxon>Archosauria</taxon>
        <taxon>Dinosauria</taxon>
        <taxon>Saurischia</taxon>
        <taxon>Theropoda</taxon>
        <taxon>Coelurosauria</taxon>
        <taxon>Aves</taxon>
        <taxon>Neognathae</taxon>
        <taxon>Neoaves</taxon>
        <taxon>Telluraves</taxon>
        <taxon>Australaves</taxon>
        <taxon>Passeriformes</taxon>
        <taxon>Passeroidea</taxon>
        <taxon>Estrildidae</taxon>
        <taxon>Estrildinae</taxon>
        <taxon>Lonchura</taxon>
    </lineage>
</organism>
<gene>
    <name evidence="1" type="ORF">RLOC_00009490</name>
</gene>
<comment type="caution">
    <text evidence="1">The sequence shown here is derived from an EMBL/GenBank/DDBJ whole genome shotgun (WGS) entry which is preliminary data.</text>
</comment>
<dbReference type="AlphaFoldDB" id="A0A218U9R5"/>
<dbReference type="EMBL" id="MUZQ01000611">
    <property type="protein sequence ID" value="OWK50132.1"/>
    <property type="molecule type" value="Genomic_DNA"/>
</dbReference>
<proteinExistence type="predicted"/>
<accession>A0A218U9R5</accession>
<reference evidence="1 2" key="1">
    <citation type="submission" date="2017-05" db="EMBL/GenBank/DDBJ databases">
        <title>Genome of assembly of the Bengalese finch, Lonchura striata domestica.</title>
        <authorList>
            <person name="Colquitt B.M."/>
            <person name="Brainard M.S."/>
        </authorList>
    </citation>
    <scope>NUCLEOTIDE SEQUENCE [LARGE SCALE GENOMIC DNA]</scope>
    <source>
        <strain evidence="1">White83orange57</strain>
    </source>
</reference>
<keyword evidence="2" id="KW-1185">Reference proteome</keyword>
<evidence type="ECO:0000313" key="1">
    <source>
        <dbReference type="EMBL" id="OWK50132.1"/>
    </source>
</evidence>
<evidence type="ECO:0000313" key="2">
    <source>
        <dbReference type="Proteomes" id="UP000197619"/>
    </source>
</evidence>
<sequence length="93" mass="10582">MRTGQLCLYSRLPFTLETCGLEHRSWMLLTHVILICTSADYELQGDSDTRKQGEETVMSLCKKIWLHQGINSGDKHFTFNVLLCSVCIAMRAS</sequence>
<dbReference type="Proteomes" id="UP000197619">
    <property type="component" value="Unassembled WGS sequence"/>
</dbReference>
<protein>
    <submittedName>
        <fullName evidence="1">Uncharacterized protein</fullName>
    </submittedName>
</protein>
<name>A0A218U9R5_9PASE</name>